<evidence type="ECO:0008006" key="3">
    <source>
        <dbReference type="Google" id="ProtNLM"/>
    </source>
</evidence>
<organism evidence="1 2">
    <name type="scientific">Eiseniibacteriota bacterium</name>
    <dbReference type="NCBI Taxonomy" id="2212470"/>
    <lineage>
        <taxon>Bacteria</taxon>
        <taxon>Candidatus Eiseniibacteriota</taxon>
    </lineage>
</organism>
<evidence type="ECO:0000313" key="1">
    <source>
        <dbReference type="EMBL" id="TMQ73249.1"/>
    </source>
</evidence>
<reference evidence="1 2" key="1">
    <citation type="journal article" date="2019" name="Nat. Microbiol.">
        <title>Mediterranean grassland soil C-N compound turnover is dependent on rainfall and depth, and is mediated by genomically divergent microorganisms.</title>
        <authorList>
            <person name="Diamond S."/>
            <person name="Andeer P.F."/>
            <person name="Li Z."/>
            <person name="Crits-Christoph A."/>
            <person name="Burstein D."/>
            <person name="Anantharaman K."/>
            <person name="Lane K.R."/>
            <person name="Thomas B.C."/>
            <person name="Pan C."/>
            <person name="Northen T.R."/>
            <person name="Banfield J.F."/>
        </authorList>
    </citation>
    <scope>NUCLEOTIDE SEQUENCE [LARGE SCALE GENOMIC DNA]</scope>
    <source>
        <strain evidence="1">WS_10</strain>
    </source>
</reference>
<protein>
    <recommendedName>
        <fullName evidence="3">Pilus assembly protein PilP</fullName>
    </recommendedName>
</protein>
<proteinExistence type="predicted"/>
<dbReference type="AlphaFoldDB" id="A0A538UC07"/>
<dbReference type="Proteomes" id="UP000319836">
    <property type="component" value="Unassembled WGS sequence"/>
</dbReference>
<sequence>MPTAAITSLKLGSTKAAASAEGVAQKASKGPPQTVAKSGAAVAAPLEDHVTYQYNALGRRDPFQSLLEGEYVGADLGGQAPPDLGGLKLVGVVWGSTDQFAMVEDVRGDSYILRRGDRVMNGYVEGLKRDAMIVNITVDGQSQSVTIPITRKGDKSNANR</sequence>
<comment type="caution">
    <text evidence="1">The sequence shown here is derived from an EMBL/GenBank/DDBJ whole genome shotgun (WGS) entry which is preliminary data.</text>
</comment>
<dbReference type="EMBL" id="VBPA01000015">
    <property type="protein sequence ID" value="TMQ73249.1"/>
    <property type="molecule type" value="Genomic_DNA"/>
</dbReference>
<accession>A0A538UC07</accession>
<evidence type="ECO:0000313" key="2">
    <source>
        <dbReference type="Proteomes" id="UP000319836"/>
    </source>
</evidence>
<gene>
    <name evidence="1" type="ORF">E6K80_00620</name>
</gene>
<name>A0A538UC07_UNCEI</name>